<gene>
    <name evidence="2" type="ORF">GSOID_T00011708001</name>
    <name evidence="3" type="ORF">GSOID_T00029842001</name>
</gene>
<feature type="region of interest" description="Disordered" evidence="1">
    <location>
        <begin position="58"/>
        <end position="112"/>
    </location>
</feature>
<organism evidence="2">
    <name type="scientific">Oikopleura dioica</name>
    <name type="common">Tunicate</name>
    <dbReference type="NCBI Taxonomy" id="34765"/>
    <lineage>
        <taxon>Eukaryota</taxon>
        <taxon>Metazoa</taxon>
        <taxon>Chordata</taxon>
        <taxon>Tunicata</taxon>
        <taxon>Appendicularia</taxon>
        <taxon>Copelata</taxon>
        <taxon>Oikopleuridae</taxon>
        <taxon>Oikopleura</taxon>
    </lineage>
</organism>
<feature type="region of interest" description="Disordered" evidence="1">
    <location>
        <begin position="174"/>
        <end position="194"/>
    </location>
</feature>
<accession>E4WXR6</accession>
<feature type="compositionally biased region" description="Basic and acidic residues" evidence="1">
    <location>
        <begin position="1"/>
        <end position="15"/>
    </location>
</feature>
<reference evidence="2" key="1">
    <citation type="journal article" date="2010" name="Science">
        <title>Plasticity of animal genome architecture unmasked by rapid evolution of a pelagic tunicate.</title>
        <authorList>
            <person name="Denoeud F."/>
            <person name="Henriet S."/>
            <person name="Mungpakdee S."/>
            <person name="Aury J.M."/>
            <person name="Da Silva C."/>
            <person name="Brinkmann H."/>
            <person name="Mikhaleva J."/>
            <person name="Olsen L.C."/>
            <person name="Jubin C."/>
            <person name="Canestro C."/>
            <person name="Bouquet J.M."/>
            <person name="Danks G."/>
            <person name="Poulain J."/>
            <person name="Campsteijn C."/>
            <person name="Adamski M."/>
            <person name="Cross I."/>
            <person name="Yadetie F."/>
            <person name="Muffato M."/>
            <person name="Louis A."/>
            <person name="Butcher S."/>
            <person name="Tsagkogeorga G."/>
            <person name="Konrad A."/>
            <person name="Singh S."/>
            <person name="Jensen M.F."/>
            <person name="Cong E.H."/>
            <person name="Eikeseth-Otteraa H."/>
            <person name="Noel B."/>
            <person name="Anthouard V."/>
            <person name="Porcel B.M."/>
            <person name="Kachouri-Lafond R."/>
            <person name="Nishino A."/>
            <person name="Ugolini M."/>
            <person name="Chourrout P."/>
            <person name="Nishida H."/>
            <person name="Aasland R."/>
            <person name="Huzurbazar S."/>
            <person name="Westhof E."/>
            <person name="Delsuc F."/>
            <person name="Lehrach H."/>
            <person name="Reinhardt R."/>
            <person name="Weissenbach J."/>
            <person name="Roy S.W."/>
            <person name="Artiguenave F."/>
            <person name="Postlethwait J.H."/>
            <person name="Manak J.R."/>
            <person name="Thompson E.M."/>
            <person name="Jaillon O."/>
            <person name="Du Pasquier L."/>
            <person name="Boudinot P."/>
            <person name="Liberles D.A."/>
            <person name="Volff J.N."/>
            <person name="Philippe H."/>
            <person name="Lenhard B."/>
            <person name="Roest Crollius H."/>
            <person name="Wincker P."/>
            <person name="Chourrout D."/>
        </authorList>
    </citation>
    <scope>NUCLEOTIDE SEQUENCE [LARGE SCALE GENOMIC DNA]</scope>
</reference>
<name>E4WXR6_OIKDI</name>
<sequence>MSFNIENDRDNDRSTQESSSQDSRDEEYAEYYERKRQYELMRERMKIFDYEKYGYDIEGNNDIRTDASMPKPIASTSTLSESESHSAPPSMEFFEEVPQSRRKETQRPSTRQNQCVLDKFLQGDLLRAGRMNFGEGRRNIDQQKANRRLFNDTGLPPNEPATKKLRSANEYLSEIGKETANVPAEEEDDGMHLG</sequence>
<protein>
    <submittedName>
        <fullName evidence="2">Uncharacterized protein</fullName>
    </submittedName>
</protein>
<dbReference type="EMBL" id="FN653018">
    <property type="protein sequence ID" value="CBY22160.1"/>
    <property type="molecule type" value="Genomic_DNA"/>
</dbReference>
<evidence type="ECO:0000313" key="4">
    <source>
        <dbReference type="Proteomes" id="UP000001307"/>
    </source>
</evidence>
<keyword evidence="4" id="KW-1185">Reference proteome</keyword>
<evidence type="ECO:0000313" key="3">
    <source>
        <dbReference type="EMBL" id="CBY36806.1"/>
    </source>
</evidence>
<evidence type="ECO:0000313" key="2">
    <source>
        <dbReference type="EMBL" id="CBY22160.1"/>
    </source>
</evidence>
<feature type="compositionally biased region" description="Acidic residues" evidence="1">
    <location>
        <begin position="184"/>
        <end position="194"/>
    </location>
</feature>
<dbReference type="AlphaFoldDB" id="E4WXR6"/>
<dbReference type="InParanoid" id="E4WXR6"/>
<dbReference type="Proteomes" id="UP000001307">
    <property type="component" value="Unassembled WGS sequence"/>
</dbReference>
<dbReference type="Proteomes" id="UP000011014">
    <property type="component" value="Unassembled WGS sequence"/>
</dbReference>
<evidence type="ECO:0000256" key="1">
    <source>
        <dbReference type="SAM" id="MobiDB-lite"/>
    </source>
</evidence>
<dbReference type="EMBL" id="FN654842">
    <property type="protein sequence ID" value="CBY36806.1"/>
    <property type="molecule type" value="Genomic_DNA"/>
</dbReference>
<feature type="region of interest" description="Disordered" evidence="1">
    <location>
        <begin position="1"/>
        <end position="35"/>
    </location>
</feature>
<proteinExistence type="predicted"/>